<dbReference type="PROSITE" id="PS51257">
    <property type="entry name" value="PROKAR_LIPOPROTEIN"/>
    <property type="match status" value="1"/>
</dbReference>
<reference evidence="2 3" key="1">
    <citation type="submission" date="2016-08" db="EMBL/GenBank/DDBJ databases">
        <title>Hymenobacter coccineus sp. nov., Hymenobacter lapidarius sp. nov. and Hymenobacter glacialis sp. nov., isolated from Antarctic soil.</title>
        <authorList>
            <person name="Sedlacek I."/>
            <person name="Kralova S."/>
            <person name="Kyrova K."/>
            <person name="Maslanova I."/>
            <person name="Stankova E."/>
            <person name="Vrbovska V."/>
            <person name="Nemec M."/>
            <person name="Bartak M."/>
            <person name="Svec P."/>
            <person name="Busse H.-J."/>
            <person name="Pantucek R."/>
        </authorList>
    </citation>
    <scope>NUCLEOTIDE SEQUENCE [LARGE SCALE GENOMIC DNA]</scope>
    <source>
        <strain evidence="2 3">CCM 8643</strain>
    </source>
</reference>
<dbReference type="AlphaFoldDB" id="A0A1G1TEX8"/>
<evidence type="ECO:0000313" key="2">
    <source>
        <dbReference type="EMBL" id="OGX89431.1"/>
    </source>
</evidence>
<dbReference type="RefSeq" id="WP_070724338.1">
    <property type="nucleotide sequence ID" value="NZ_MDZB01000022.1"/>
</dbReference>
<dbReference type="OrthoDB" id="1436925at2"/>
<organism evidence="2 3">
    <name type="scientific">Hymenobacter lapidarius</name>
    <dbReference type="NCBI Taxonomy" id="1908237"/>
    <lineage>
        <taxon>Bacteria</taxon>
        <taxon>Pseudomonadati</taxon>
        <taxon>Bacteroidota</taxon>
        <taxon>Cytophagia</taxon>
        <taxon>Cytophagales</taxon>
        <taxon>Hymenobacteraceae</taxon>
        <taxon>Hymenobacter</taxon>
    </lineage>
</organism>
<protein>
    <submittedName>
        <fullName evidence="2">Uncharacterized protein</fullName>
    </submittedName>
</protein>
<proteinExistence type="predicted"/>
<accession>A0A1G1TEX8</accession>
<keyword evidence="3" id="KW-1185">Reference proteome</keyword>
<dbReference type="STRING" id="1908237.BEN47_07280"/>
<sequence>MKFFQHTHRALVAAAGLLLTACASPNQPIAEQGPPSPATAAEMAVMARHDSLMAKMDELYRLKGLITKAKAPGAGPYFRGLAAADAAMMGWMHQYRAPDSTAIPAARLAYFQQQQQLLATVSRQFRATIDSASLFINRQPALPSPSESAPSN</sequence>
<dbReference type="EMBL" id="MDZB01000022">
    <property type="protein sequence ID" value="OGX89431.1"/>
    <property type="molecule type" value="Genomic_DNA"/>
</dbReference>
<comment type="caution">
    <text evidence="2">The sequence shown here is derived from an EMBL/GenBank/DDBJ whole genome shotgun (WGS) entry which is preliminary data.</text>
</comment>
<keyword evidence="1" id="KW-0732">Signal</keyword>
<evidence type="ECO:0000256" key="1">
    <source>
        <dbReference type="SAM" id="SignalP"/>
    </source>
</evidence>
<feature type="signal peptide" evidence="1">
    <location>
        <begin position="1"/>
        <end position="23"/>
    </location>
</feature>
<evidence type="ECO:0000313" key="3">
    <source>
        <dbReference type="Proteomes" id="UP000176294"/>
    </source>
</evidence>
<dbReference type="Proteomes" id="UP000176294">
    <property type="component" value="Unassembled WGS sequence"/>
</dbReference>
<gene>
    <name evidence="2" type="ORF">BEN47_07280</name>
</gene>
<feature type="chain" id="PRO_5009579385" evidence="1">
    <location>
        <begin position="24"/>
        <end position="152"/>
    </location>
</feature>
<name>A0A1G1TEX8_9BACT</name>